<gene>
    <name evidence="4" type="ORF">N7530_004525</name>
</gene>
<evidence type="ECO:0000313" key="5">
    <source>
        <dbReference type="Proteomes" id="UP001147760"/>
    </source>
</evidence>
<dbReference type="OrthoDB" id="329835at2759"/>
<comment type="caution">
    <text evidence="4">The sequence shown here is derived from an EMBL/GenBank/DDBJ whole genome shotgun (WGS) entry which is preliminary data.</text>
</comment>
<dbReference type="EMBL" id="JAPWDO010000003">
    <property type="protein sequence ID" value="KAJ5479016.1"/>
    <property type="molecule type" value="Genomic_DNA"/>
</dbReference>
<dbReference type="Proteomes" id="UP001147760">
    <property type="component" value="Unassembled WGS sequence"/>
</dbReference>
<dbReference type="SMART" id="SM00823">
    <property type="entry name" value="PKS_PP"/>
    <property type="match status" value="1"/>
</dbReference>
<accession>A0A9X0BQZ9</accession>
<dbReference type="InterPro" id="IPR006162">
    <property type="entry name" value="Ppantetheine_attach_site"/>
</dbReference>
<dbReference type="InterPro" id="IPR009081">
    <property type="entry name" value="PP-bd_ACP"/>
</dbReference>
<evidence type="ECO:0000313" key="4">
    <source>
        <dbReference type="EMBL" id="KAJ5479016.1"/>
    </source>
</evidence>
<feature type="domain" description="Polyketide synthase-like phosphopantetheine-binding" evidence="3">
    <location>
        <begin position="22"/>
        <end position="92"/>
    </location>
</feature>
<evidence type="ECO:0000256" key="1">
    <source>
        <dbReference type="ARBA" id="ARBA00022450"/>
    </source>
</evidence>
<dbReference type="InterPro" id="IPR020806">
    <property type="entry name" value="PKS_PP-bd"/>
</dbReference>
<keyword evidence="5" id="KW-1185">Reference proteome</keyword>
<evidence type="ECO:0000259" key="3">
    <source>
        <dbReference type="SMART" id="SM00823"/>
    </source>
</evidence>
<dbReference type="Pfam" id="PF00550">
    <property type="entry name" value="PP-binding"/>
    <property type="match status" value="1"/>
</dbReference>
<reference evidence="4" key="1">
    <citation type="submission" date="2022-12" db="EMBL/GenBank/DDBJ databases">
        <authorList>
            <person name="Petersen C."/>
        </authorList>
    </citation>
    <scope>NUCLEOTIDE SEQUENCE</scope>
    <source>
        <strain evidence="4">IBT 17660</strain>
    </source>
</reference>
<proteinExistence type="predicted"/>
<dbReference type="GO" id="GO:0044550">
    <property type="term" value="P:secondary metabolite biosynthetic process"/>
    <property type="evidence" value="ECO:0007669"/>
    <property type="project" value="UniProtKB-ARBA"/>
</dbReference>
<sequence length="142" mass="15434">MAGIEDDQAAVEFHSEAAEIVAAGLADKVRSKFNLASDVAVTPDTQLSALGIDSLVAVDLRSWFVRSVDIPTLQILSGSPLWTLTADAVSKLPATLLPGILSRDESSKDVPSLANPSEVRLMQRDRRSVLVWTRYYATVPRR</sequence>
<dbReference type="SUPFAM" id="SSF47336">
    <property type="entry name" value="ACP-like"/>
    <property type="match status" value="1"/>
</dbReference>
<dbReference type="GO" id="GO:0031177">
    <property type="term" value="F:phosphopantetheine binding"/>
    <property type="evidence" value="ECO:0007669"/>
    <property type="project" value="InterPro"/>
</dbReference>
<keyword evidence="1" id="KW-0596">Phosphopantetheine</keyword>
<organism evidence="4 5">
    <name type="scientific">Penicillium desertorum</name>
    <dbReference type="NCBI Taxonomy" id="1303715"/>
    <lineage>
        <taxon>Eukaryota</taxon>
        <taxon>Fungi</taxon>
        <taxon>Dikarya</taxon>
        <taxon>Ascomycota</taxon>
        <taxon>Pezizomycotina</taxon>
        <taxon>Eurotiomycetes</taxon>
        <taxon>Eurotiomycetidae</taxon>
        <taxon>Eurotiales</taxon>
        <taxon>Aspergillaceae</taxon>
        <taxon>Penicillium</taxon>
    </lineage>
</organism>
<reference evidence="4" key="2">
    <citation type="journal article" date="2023" name="IMA Fungus">
        <title>Comparative genomic study of the Penicillium genus elucidates a diverse pangenome and 15 lateral gene transfer events.</title>
        <authorList>
            <person name="Petersen C."/>
            <person name="Sorensen T."/>
            <person name="Nielsen M.R."/>
            <person name="Sondergaard T.E."/>
            <person name="Sorensen J.L."/>
            <person name="Fitzpatrick D.A."/>
            <person name="Frisvad J.C."/>
            <person name="Nielsen K.L."/>
        </authorList>
    </citation>
    <scope>NUCLEOTIDE SEQUENCE</scope>
    <source>
        <strain evidence="4">IBT 17660</strain>
    </source>
</reference>
<dbReference type="InterPro" id="IPR036736">
    <property type="entry name" value="ACP-like_sf"/>
</dbReference>
<name>A0A9X0BQZ9_9EURO</name>
<protein>
    <recommendedName>
        <fullName evidence="3">Polyketide synthase-like phosphopantetheine-binding domain-containing protein</fullName>
    </recommendedName>
</protein>
<dbReference type="PROSITE" id="PS00012">
    <property type="entry name" value="PHOSPHOPANTETHEINE"/>
    <property type="match status" value="1"/>
</dbReference>
<dbReference type="AlphaFoldDB" id="A0A9X0BQZ9"/>
<dbReference type="Gene3D" id="1.10.1200.10">
    <property type="entry name" value="ACP-like"/>
    <property type="match status" value="1"/>
</dbReference>
<keyword evidence="2" id="KW-0597">Phosphoprotein</keyword>
<evidence type="ECO:0000256" key="2">
    <source>
        <dbReference type="ARBA" id="ARBA00022553"/>
    </source>
</evidence>